<reference evidence="3 4" key="1">
    <citation type="journal article" date="2016" name="Nat. Commun.">
        <title>Thousands of microbial genomes shed light on interconnected biogeochemical processes in an aquifer system.</title>
        <authorList>
            <person name="Anantharaman K."/>
            <person name="Brown C.T."/>
            <person name="Hug L.A."/>
            <person name="Sharon I."/>
            <person name="Castelle C.J."/>
            <person name="Probst A.J."/>
            <person name="Thomas B.C."/>
            <person name="Singh A."/>
            <person name="Wilkins M.J."/>
            <person name="Karaoz U."/>
            <person name="Brodie E.L."/>
            <person name="Williams K.H."/>
            <person name="Hubbard S.S."/>
            <person name="Banfield J.F."/>
        </authorList>
    </citation>
    <scope>NUCLEOTIDE SEQUENCE [LARGE SCALE GENOMIC DNA]</scope>
</reference>
<dbReference type="SMART" id="SM00062">
    <property type="entry name" value="PBPb"/>
    <property type="match status" value="1"/>
</dbReference>
<proteinExistence type="inferred from homology"/>
<dbReference type="AlphaFoldDB" id="A0A1F6A7S4"/>
<dbReference type="STRING" id="1798384.A3D03_05490"/>
<dbReference type="Proteomes" id="UP000177092">
    <property type="component" value="Unassembled WGS sequence"/>
</dbReference>
<dbReference type="Gene3D" id="3.40.190.10">
    <property type="entry name" value="Periplasmic binding protein-like II"/>
    <property type="match status" value="2"/>
</dbReference>
<organism evidence="3 4">
    <name type="scientific">Candidatus Gottesmanbacteria bacterium RIFCSPHIGHO2_02_FULL_40_13</name>
    <dbReference type="NCBI Taxonomy" id="1798384"/>
    <lineage>
        <taxon>Bacteria</taxon>
        <taxon>Candidatus Gottesmaniibacteriota</taxon>
    </lineage>
</organism>
<evidence type="ECO:0000256" key="1">
    <source>
        <dbReference type="ARBA" id="ARBA00010742"/>
    </source>
</evidence>
<evidence type="ECO:0000259" key="2">
    <source>
        <dbReference type="SMART" id="SM00062"/>
    </source>
</evidence>
<comment type="caution">
    <text evidence="3">The sequence shown here is derived from an EMBL/GenBank/DDBJ whole genome shotgun (WGS) entry which is preliminary data.</text>
</comment>
<comment type="similarity">
    <text evidence="1">Belongs to the bacterial solute-binding protein SsuA/TauA family.</text>
</comment>
<dbReference type="SUPFAM" id="SSF53850">
    <property type="entry name" value="Periplasmic binding protein-like II"/>
    <property type="match status" value="1"/>
</dbReference>
<sequence>MSKKLSLIIVILVIIALVVEGYVLLQTYLNPAKKYSGPMEKITVGVEKSLLPSLVWIAENKGYFAENGVEVTIKEFDSGRAALTAMLNEGGLDMVTVAQTPVMFNSFSAQGGSASGGNPDFAIVSAMVSSYNDVFVLARHDRGISKPGDLRGKKIGLTKGSTGQYFLGLFLSKNNILPSEVEEVDIPAGKLAESITVGAVDAISVWQPHIYNAQKALGDKSIIFPSRKIFREDFYFVTNKNFLQNHSEVITRFLQALTQAETFIKEDKDEAVSIVSKRLGLDSAFVVSVWDDYQFGLFLDSTIIQTLENEAAWAIQNKLTDKTVVPNYGDYISVDALTKAGPEKVLIKK</sequence>
<protein>
    <recommendedName>
        <fullName evidence="2">Solute-binding protein family 3/N-terminal domain-containing protein</fullName>
    </recommendedName>
</protein>
<name>A0A1F6A7S4_9BACT</name>
<dbReference type="Pfam" id="PF09084">
    <property type="entry name" value="NMT1"/>
    <property type="match status" value="1"/>
</dbReference>
<evidence type="ECO:0000313" key="4">
    <source>
        <dbReference type="Proteomes" id="UP000177092"/>
    </source>
</evidence>
<dbReference type="CDD" id="cd01008">
    <property type="entry name" value="PBP2_NrtA_SsuA_CpmA_like"/>
    <property type="match status" value="1"/>
</dbReference>
<dbReference type="InterPro" id="IPR001638">
    <property type="entry name" value="Solute-binding_3/MltF_N"/>
</dbReference>
<evidence type="ECO:0000313" key="3">
    <source>
        <dbReference type="EMBL" id="OGG20711.1"/>
    </source>
</evidence>
<accession>A0A1F6A7S4</accession>
<dbReference type="InterPro" id="IPR015168">
    <property type="entry name" value="SsuA/THI5"/>
</dbReference>
<feature type="domain" description="Solute-binding protein family 3/N-terminal" evidence="2">
    <location>
        <begin position="41"/>
        <end position="282"/>
    </location>
</feature>
<dbReference type="PANTHER" id="PTHR30024">
    <property type="entry name" value="ALIPHATIC SULFONATES-BINDING PROTEIN-RELATED"/>
    <property type="match status" value="1"/>
</dbReference>
<gene>
    <name evidence="3" type="ORF">A3D03_05490</name>
</gene>
<dbReference type="EMBL" id="MFJN01000036">
    <property type="protein sequence ID" value="OGG20711.1"/>
    <property type="molecule type" value="Genomic_DNA"/>
</dbReference>